<reference evidence="10 11" key="1">
    <citation type="submission" date="2021-12" db="EMBL/GenBank/DDBJ databases">
        <title>Discovery of the Pendulisporaceae a myxobacterial family with distinct sporulation behavior and unique specialized metabolism.</title>
        <authorList>
            <person name="Garcia R."/>
            <person name="Popoff A."/>
            <person name="Bader C.D."/>
            <person name="Loehr J."/>
            <person name="Walesch S."/>
            <person name="Walt C."/>
            <person name="Boldt J."/>
            <person name="Bunk B."/>
            <person name="Haeckl F.J.F.P.J."/>
            <person name="Gunesch A.P."/>
            <person name="Birkelbach J."/>
            <person name="Nuebel U."/>
            <person name="Pietschmann T."/>
            <person name="Bach T."/>
            <person name="Mueller R."/>
        </authorList>
    </citation>
    <scope>NUCLEOTIDE SEQUENCE [LARGE SCALE GENOMIC DNA]</scope>
    <source>
        <strain evidence="10 11">MSr11954</strain>
    </source>
</reference>
<feature type="transmembrane region" description="Helical" evidence="7">
    <location>
        <begin position="263"/>
        <end position="282"/>
    </location>
</feature>
<organism evidence="10 11">
    <name type="scientific">Pendulispora albinea</name>
    <dbReference type="NCBI Taxonomy" id="2741071"/>
    <lineage>
        <taxon>Bacteria</taxon>
        <taxon>Pseudomonadati</taxon>
        <taxon>Myxococcota</taxon>
        <taxon>Myxococcia</taxon>
        <taxon>Myxococcales</taxon>
        <taxon>Sorangiineae</taxon>
        <taxon>Pendulisporaceae</taxon>
        <taxon>Pendulispora</taxon>
    </lineage>
</organism>
<dbReference type="InterPro" id="IPR039421">
    <property type="entry name" value="Type_1_exporter"/>
</dbReference>
<evidence type="ECO:0000256" key="6">
    <source>
        <dbReference type="ARBA" id="ARBA00023136"/>
    </source>
</evidence>
<proteinExistence type="predicted"/>
<dbReference type="PROSITE" id="PS50893">
    <property type="entry name" value="ABC_TRANSPORTER_2"/>
    <property type="match status" value="1"/>
</dbReference>
<dbReference type="Proteomes" id="UP001370348">
    <property type="component" value="Chromosome"/>
</dbReference>
<evidence type="ECO:0000259" key="9">
    <source>
        <dbReference type="PROSITE" id="PS50929"/>
    </source>
</evidence>
<evidence type="ECO:0000256" key="4">
    <source>
        <dbReference type="ARBA" id="ARBA00022840"/>
    </source>
</evidence>
<keyword evidence="4 10" id="KW-0067">ATP-binding</keyword>
<protein>
    <submittedName>
        <fullName evidence="10">ABC transporter ATP-binding protein/permease</fullName>
    </submittedName>
</protein>
<dbReference type="PROSITE" id="PS50929">
    <property type="entry name" value="ABC_TM1F"/>
    <property type="match status" value="1"/>
</dbReference>
<dbReference type="RefSeq" id="WP_394821970.1">
    <property type="nucleotide sequence ID" value="NZ_CP089984.1"/>
</dbReference>
<evidence type="ECO:0000256" key="1">
    <source>
        <dbReference type="ARBA" id="ARBA00004651"/>
    </source>
</evidence>
<dbReference type="SMART" id="SM00382">
    <property type="entry name" value="AAA"/>
    <property type="match status" value="1"/>
</dbReference>
<accession>A0ABZ2LN77</accession>
<dbReference type="InterPro" id="IPR003439">
    <property type="entry name" value="ABC_transporter-like_ATP-bd"/>
</dbReference>
<keyword evidence="2 7" id="KW-0812">Transmembrane</keyword>
<dbReference type="SUPFAM" id="SSF52540">
    <property type="entry name" value="P-loop containing nucleoside triphosphate hydrolases"/>
    <property type="match status" value="1"/>
</dbReference>
<feature type="transmembrane region" description="Helical" evidence="7">
    <location>
        <begin position="150"/>
        <end position="174"/>
    </location>
</feature>
<dbReference type="Pfam" id="PF00005">
    <property type="entry name" value="ABC_tran"/>
    <property type="match status" value="1"/>
</dbReference>
<dbReference type="GO" id="GO:0005524">
    <property type="term" value="F:ATP binding"/>
    <property type="evidence" value="ECO:0007669"/>
    <property type="project" value="UniProtKB-KW"/>
</dbReference>
<keyword evidence="11" id="KW-1185">Reference proteome</keyword>
<dbReference type="Gene3D" id="1.20.1560.10">
    <property type="entry name" value="ABC transporter type 1, transmembrane domain"/>
    <property type="match status" value="1"/>
</dbReference>
<keyword evidence="6 7" id="KW-0472">Membrane</keyword>
<evidence type="ECO:0000313" key="10">
    <source>
        <dbReference type="EMBL" id="WXB12349.1"/>
    </source>
</evidence>
<gene>
    <name evidence="10" type="ORF">LZC94_31430</name>
</gene>
<dbReference type="SUPFAM" id="SSF90123">
    <property type="entry name" value="ABC transporter transmembrane region"/>
    <property type="match status" value="1"/>
</dbReference>
<feature type="domain" description="ABC transmembrane type-1" evidence="9">
    <location>
        <begin position="42"/>
        <end position="327"/>
    </location>
</feature>
<evidence type="ECO:0000259" key="8">
    <source>
        <dbReference type="PROSITE" id="PS50893"/>
    </source>
</evidence>
<dbReference type="EMBL" id="CP089984">
    <property type="protein sequence ID" value="WXB12349.1"/>
    <property type="molecule type" value="Genomic_DNA"/>
</dbReference>
<dbReference type="CDD" id="cd18541">
    <property type="entry name" value="ABC_6TM_TmrB_like"/>
    <property type="match status" value="1"/>
</dbReference>
<sequence length="625" mass="67743">MAANPIDSSNANASNAANVAHAANVTDVTLAGQFRRHMPAYVAGTLVLAAFQLAMNRIDWLAKASIDRIFSDHPEDAWKPSVLMLGLAVFAFATRVASRLFVFNAGRNVEYELRALLLARLHRLGTAFYRKMSSGEIMSRSTGDLAQVRLLFGFGVLNVVNVVFAFGSAFQVMVAISGKLTLAAFVTLPLTVLMTRTFSRRMFERTRSTQEALGRLSDSLQTNLAGVRVVRSFALETRELHRFQKVNREYLEASLALARTRGLIMPLLGAASAAGILVFFWYGGTLLLRGPADGGITKGDFFAFQLALGRMTWPVIALGFSLSIVQRGRVSFDRLKEIFDAKPEVTDGPLPAPAESKGAITITGLGFEYDTRKVLDGVSFEVPAGKSVAIVGRTGSGKSTLAMLLARLLPTPRGAVFIDGHDVCDLPVSFVRQTVGYAQQDAFLFSTTVARNIGFSLDDPDAPEAMETVRDAAREAQVLEEALSLPEQFDTVVGERGVQLSGGQKQRVALARALSWGPRILVLDDPLSAVDAKTEAAILQAIERQAKARTVVLITHRVAAAARCDSIVVLDQGRVVERGTHEELLRTQGIYAAFAEEQKMAHELEEIELEPPSLTPSPIGRAEVA</sequence>
<dbReference type="InterPro" id="IPR027417">
    <property type="entry name" value="P-loop_NTPase"/>
</dbReference>
<evidence type="ECO:0000256" key="7">
    <source>
        <dbReference type="SAM" id="Phobius"/>
    </source>
</evidence>
<feature type="transmembrane region" description="Helical" evidence="7">
    <location>
        <begin position="180"/>
        <end position="198"/>
    </location>
</feature>
<feature type="transmembrane region" description="Helical" evidence="7">
    <location>
        <begin position="302"/>
        <end position="325"/>
    </location>
</feature>
<feature type="domain" description="ABC transporter" evidence="8">
    <location>
        <begin position="360"/>
        <end position="597"/>
    </location>
</feature>
<dbReference type="PANTHER" id="PTHR43394">
    <property type="entry name" value="ATP-DEPENDENT PERMEASE MDL1, MITOCHONDRIAL"/>
    <property type="match status" value="1"/>
</dbReference>
<dbReference type="InterPro" id="IPR011527">
    <property type="entry name" value="ABC1_TM_dom"/>
</dbReference>
<feature type="transmembrane region" description="Helical" evidence="7">
    <location>
        <begin position="40"/>
        <end position="58"/>
    </location>
</feature>
<dbReference type="InterPro" id="IPR003593">
    <property type="entry name" value="AAA+_ATPase"/>
</dbReference>
<comment type="subcellular location">
    <subcellularLocation>
        <location evidence="1">Cell membrane</location>
        <topology evidence="1">Multi-pass membrane protein</topology>
    </subcellularLocation>
</comment>
<keyword evidence="5 7" id="KW-1133">Transmembrane helix</keyword>
<dbReference type="InterPro" id="IPR036640">
    <property type="entry name" value="ABC1_TM_sf"/>
</dbReference>
<dbReference type="PANTHER" id="PTHR43394:SF1">
    <property type="entry name" value="ATP-BINDING CASSETTE SUB-FAMILY B MEMBER 10, MITOCHONDRIAL"/>
    <property type="match status" value="1"/>
</dbReference>
<feature type="transmembrane region" description="Helical" evidence="7">
    <location>
        <begin position="78"/>
        <end position="97"/>
    </location>
</feature>
<keyword evidence="3" id="KW-0547">Nucleotide-binding</keyword>
<dbReference type="Pfam" id="PF00664">
    <property type="entry name" value="ABC_membrane"/>
    <property type="match status" value="1"/>
</dbReference>
<dbReference type="InterPro" id="IPR017871">
    <property type="entry name" value="ABC_transporter-like_CS"/>
</dbReference>
<evidence type="ECO:0000256" key="3">
    <source>
        <dbReference type="ARBA" id="ARBA00022741"/>
    </source>
</evidence>
<dbReference type="PROSITE" id="PS00211">
    <property type="entry name" value="ABC_TRANSPORTER_1"/>
    <property type="match status" value="1"/>
</dbReference>
<evidence type="ECO:0000313" key="11">
    <source>
        <dbReference type="Proteomes" id="UP001370348"/>
    </source>
</evidence>
<dbReference type="Gene3D" id="3.40.50.300">
    <property type="entry name" value="P-loop containing nucleotide triphosphate hydrolases"/>
    <property type="match status" value="1"/>
</dbReference>
<name>A0ABZ2LN77_9BACT</name>
<evidence type="ECO:0000256" key="2">
    <source>
        <dbReference type="ARBA" id="ARBA00022692"/>
    </source>
</evidence>
<evidence type="ECO:0000256" key="5">
    <source>
        <dbReference type="ARBA" id="ARBA00022989"/>
    </source>
</evidence>